<comment type="cofactor">
    <cofactor evidence="2">
        <name>Mg(2+)</name>
        <dbReference type="ChEBI" id="CHEBI:18420"/>
    </cofactor>
</comment>
<evidence type="ECO:0000256" key="2">
    <source>
        <dbReference type="ARBA" id="ARBA00001946"/>
    </source>
</evidence>
<feature type="compositionally biased region" description="Low complexity" evidence="8">
    <location>
        <begin position="1130"/>
        <end position="1143"/>
    </location>
</feature>
<evidence type="ECO:0000256" key="5">
    <source>
        <dbReference type="ARBA" id="ARBA00022679"/>
    </source>
</evidence>
<evidence type="ECO:0000256" key="6">
    <source>
        <dbReference type="ARBA" id="ARBA00022723"/>
    </source>
</evidence>
<protein>
    <recommendedName>
        <fullName evidence="4">polynucleotide adenylyltransferase</fullName>
        <ecNumber evidence="4">2.7.7.19</ecNumber>
    </recommendedName>
</protein>
<feature type="compositionally biased region" description="Low complexity" evidence="8">
    <location>
        <begin position="986"/>
        <end position="1007"/>
    </location>
</feature>
<dbReference type="CDD" id="cd05402">
    <property type="entry name" value="NT_PAP_TUTase"/>
    <property type="match status" value="1"/>
</dbReference>
<evidence type="ECO:0000256" key="1">
    <source>
        <dbReference type="ARBA" id="ARBA00001936"/>
    </source>
</evidence>
<keyword evidence="12" id="KW-1185">Reference proteome</keyword>
<dbReference type="Gene3D" id="3.30.460.10">
    <property type="entry name" value="Beta Polymerase, domain 2"/>
    <property type="match status" value="1"/>
</dbReference>
<dbReference type="InterPro" id="IPR002058">
    <property type="entry name" value="PAP_assoc"/>
</dbReference>
<feature type="region of interest" description="Disordered" evidence="8">
    <location>
        <begin position="969"/>
        <end position="1184"/>
    </location>
</feature>
<feature type="region of interest" description="Disordered" evidence="8">
    <location>
        <begin position="900"/>
        <end position="954"/>
    </location>
</feature>
<feature type="compositionally biased region" description="Polar residues" evidence="8">
    <location>
        <begin position="184"/>
        <end position="196"/>
    </location>
</feature>
<dbReference type="GO" id="GO:0010605">
    <property type="term" value="P:negative regulation of macromolecule metabolic process"/>
    <property type="evidence" value="ECO:0007669"/>
    <property type="project" value="UniProtKB-ARBA"/>
</dbReference>
<dbReference type="SUPFAM" id="SSF81301">
    <property type="entry name" value="Nucleotidyltransferase"/>
    <property type="match status" value="1"/>
</dbReference>
<feature type="compositionally biased region" description="Basic and acidic residues" evidence="8">
    <location>
        <begin position="935"/>
        <end position="945"/>
    </location>
</feature>
<dbReference type="GO" id="GO:0031123">
    <property type="term" value="P:RNA 3'-end processing"/>
    <property type="evidence" value="ECO:0007669"/>
    <property type="project" value="TreeGrafter"/>
</dbReference>
<keyword evidence="6" id="KW-0479">Metal-binding</keyword>
<dbReference type="Pfam" id="PF22600">
    <property type="entry name" value="MTPAP-like_central"/>
    <property type="match status" value="1"/>
</dbReference>
<dbReference type="Pfam" id="PF03828">
    <property type="entry name" value="PAP_assoc"/>
    <property type="match status" value="1"/>
</dbReference>
<feature type="compositionally biased region" description="Polar residues" evidence="8">
    <location>
        <begin position="75"/>
        <end position="90"/>
    </location>
</feature>
<proteinExistence type="inferred from homology"/>
<dbReference type="EMBL" id="LN891134">
    <property type="protein sequence ID" value="CUS08380.1"/>
    <property type="molecule type" value="Genomic_DNA"/>
</dbReference>
<feature type="compositionally biased region" description="Basic residues" evidence="8">
    <location>
        <begin position="1157"/>
        <end position="1167"/>
    </location>
</feature>
<dbReference type="GO" id="GO:0046872">
    <property type="term" value="F:metal ion binding"/>
    <property type="evidence" value="ECO:0007669"/>
    <property type="project" value="UniProtKB-KW"/>
</dbReference>
<evidence type="ECO:0000313" key="11">
    <source>
        <dbReference type="EMBL" id="CUS08380.1"/>
    </source>
</evidence>
<feature type="compositionally biased region" description="Polar residues" evidence="8">
    <location>
        <begin position="125"/>
        <end position="137"/>
    </location>
</feature>
<comment type="similarity">
    <text evidence="3">Belongs to the DNA polymerase type-B-like family.</text>
</comment>
<feature type="compositionally biased region" description="Low complexity" evidence="8">
    <location>
        <begin position="625"/>
        <end position="646"/>
    </location>
</feature>
<dbReference type="InterPro" id="IPR043519">
    <property type="entry name" value="NT_sf"/>
</dbReference>
<feature type="compositionally biased region" description="Polar residues" evidence="8">
    <location>
        <begin position="15"/>
        <end position="28"/>
    </location>
</feature>
<dbReference type="PANTHER" id="PTHR12271:SF113">
    <property type="entry name" value="POLY(A) RNA POLYMERASE CID11"/>
    <property type="match status" value="1"/>
</dbReference>
<name>A0A292PPG8_9PEZI</name>
<evidence type="ECO:0000256" key="8">
    <source>
        <dbReference type="SAM" id="MobiDB-lite"/>
    </source>
</evidence>
<gene>
    <name evidence="11" type="ORF">GSTUAT00007526001</name>
</gene>
<evidence type="ECO:0000256" key="3">
    <source>
        <dbReference type="ARBA" id="ARBA00008593"/>
    </source>
</evidence>
<sequence>MTLSVETGVPPSPNPQQATSCPSNQLSGSRRRYTVGSPTSSNFKPVVVYPPPPQPSPQFLPLVSPNTELSPHPRSFSTEQRPNTRGSSPSPRAIRRQVSASPERGGQDRLQGAGGSWLGNGRRNYGQQSGAKHTSPTMAGRRDESGPSMTLPHTRPPFKNRGTNSSTQSNSLPSTPNHHPRQPNGASRSPSPTSALDSPRSAASEPLIPSIQKAPTVSPRTCKYETGLANIRRRMPYSLGIDKLGNEKPKAERLSVEQEGKFTEDMKSLFEKLKPCEASGDRRRRFLEKLERLLNREWPGHDIQVHAFGSTENHLCMIDSDIDVCIKTSWDGLKSTCYLAARLAKCGMERVVCVPGAKVPIVKIWDPEYQVACDMNVNSTLALDNTKMIKTYVEIDERVRPLAMIIKHWTKKRVLNDAAGGGTLSSYTWICMILNFLQTRDPPILPALHQRPHKKRPPINGVDISFDDDIETLKGFGHNNKETLGELLFAFFKKYGHELDYEKKVISVRHGKLLSKEEKNWQYLQNNRLCVEEPFNFTRNLGNTADDSSVRGLHLEFRRAHRMLSEDADLAAVCEQYEFPPGEPHVSIPIQQPVHRPVTLSRSYSNHKSRGGYNNRGNRPQHYMNGNRNGNRKPGNNSNYNNHSNNAPHQHHYLSPEVFGYVQTPQEQLLALQAQFHHARVAQAQLAQAHAQLHGQQTQTQASSGSANAHGSTLTAQDLAAMNPLSSYAYFAQLWGMNYYYPSPPLHSELPTQMAPQAVTGMNESRQRVGQRRHNGYNVGSRSQSQPPPLSEVYSIPSYGRGGSSARGVTGSEDDDFADHSSNGTPVTPPEEEPDEYVGYYAYGGSLQSAPAVVDPVGEEEEPFMEQKSIVDRQSISLGGPGSFEDRGPVIVNGSISTSSVPCPGTPYSGLPLPSEELYQYDGSMSGVDPGGSERPGDESLDSKATRNNTSSLAQKLLEVHIQAAVGHPEAGFTGSGQRQTYDGGPSSASVSTSSLLSSPQNTQPSQVTSDDDVDSSVSPRLSPNLRQRAAREQLLWSNSRAPSVDNAKSKMSVASQEDLAPPLTPVPGARSPSPTPAPLSILAPVPAPARKESSSTLPSKPGHNGYSGRRSGRNHSAQVPPTLVDKSSKNSGGSRGNGNINNPKQNSGTKSDAKAFKMRKVKKRNSPKPNDSPPVNEADRKGG</sequence>
<evidence type="ECO:0000259" key="9">
    <source>
        <dbReference type="Pfam" id="PF03828"/>
    </source>
</evidence>
<feature type="domain" description="Poly(A) RNA polymerase mitochondrial-like central palm" evidence="10">
    <location>
        <begin position="262"/>
        <end position="393"/>
    </location>
</feature>
<evidence type="ECO:0000313" key="12">
    <source>
        <dbReference type="Proteomes" id="UP001412239"/>
    </source>
</evidence>
<feature type="domain" description="PAP-associated" evidence="9">
    <location>
        <begin position="483"/>
        <end position="538"/>
    </location>
</feature>
<dbReference type="SUPFAM" id="SSF81631">
    <property type="entry name" value="PAP/OAS1 substrate-binding domain"/>
    <property type="match status" value="1"/>
</dbReference>
<comment type="cofactor">
    <cofactor evidence="1">
        <name>Mn(2+)</name>
        <dbReference type="ChEBI" id="CHEBI:29035"/>
    </cofactor>
</comment>
<dbReference type="Proteomes" id="UP001412239">
    <property type="component" value="Unassembled WGS sequence"/>
</dbReference>
<feature type="region of interest" description="Disordered" evidence="8">
    <location>
        <begin position="1"/>
        <end position="219"/>
    </location>
</feature>
<evidence type="ECO:0000259" key="10">
    <source>
        <dbReference type="Pfam" id="PF22600"/>
    </source>
</evidence>
<keyword evidence="7" id="KW-0460">Magnesium</keyword>
<dbReference type="InterPro" id="IPR054708">
    <property type="entry name" value="MTPAP-like_central"/>
</dbReference>
<dbReference type="GO" id="GO:1990817">
    <property type="term" value="F:poly(A) RNA polymerase activity"/>
    <property type="evidence" value="ECO:0007669"/>
    <property type="project" value="UniProtKB-EC"/>
</dbReference>
<dbReference type="Gene3D" id="1.10.1410.10">
    <property type="match status" value="1"/>
</dbReference>
<evidence type="ECO:0000256" key="7">
    <source>
        <dbReference type="ARBA" id="ARBA00022842"/>
    </source>
</evidence>
<feature type="region of interest" description="Disordered" evidence="8">
    <location>
        <begin position="596"/>
        <end position="651"/>
    </location>
</feature>
<evidence type="ECO:0000256" key="4">
    <source>
        <dbReference type="ARBA" id="ARBA00012388"/>
    </source>
</evidence>
<dbReference type="AlphaFoldDB" id="A0A292PPG8"/>
<accession>A0A292PPG8</accession>
<organism evidence="11 12">
    <name type="scientific">Tuber aestivum</name>
    <name type="common">summer truffle</name>
    <dbReference type="NCBI Taxonomy" id="59557"/>
    <lineage>
        <taxon>Eukaryota</taxon>
        <taxon>Fungi</taxon>
        <taxon>Dikarya</taxon>
        <taxon>Ascomycota</taxon>
        <taxon>Pezizomycotina</taxon>
        <taxon>Pezizomycetes</taxon>
        <taxon>Pezizales</taxon>
        <taxon>Tuberaceae</taxon>
        <taxon>Tuber</taxon>
    </lineage>
</organism>
<feature type="compositionally biased region" description="Polar residues" evidence="8">
    <location>
        <begin position="161"/>
        <end position="177"/>
    </location>
</feature>
<dbReference type="EC" id="2.7.7.19" evidence="4"/>
<dbReference type="PANTHER" id="PTHR12271">
    <property type="entry name" value="POLY A POLYMERASE CID PAP -RELATED"/>
    <property type="match status" value="1"/>
</dbReference>
<reference evidence="11" key="1">
    <citation type="submission" date="2015-10" db="EMBL/GenBank/DDBJ databases">
        <authorList>
            <person name="Regsiter A."/>
            <person name="william w."/>
        </authorList>
    </citation>
    <scope>NUCLEOTIDE SEQUENCE</scope>
    <source>
        <strain evidence="11">Montdore</strain>
    </source>
</reference>
<keyword evidence="5" id="KW-0808">Transferase</keyword>
<feature type="compositionally biased region" description="Pro residues" evidence="8">
    <location>
        <begin position="48"/>
        <end position="58"/>
    </location>
</feature>
<feature type="region of interest" description="Disordered" evidence="8">
    <location>
        <begin position="760"/>
        <end position="835"/>
    </location>
</feature>